<evidence type="ECO:0000313" key="1">
    <source>
        <dbReference type="EMBL" id="SEH13551.1"/>
    </source>
</evidence>
<reference evidence="2" key="1">
    <citation type="submission" date="2016-10" db="EMBL/GenBank/DDBJ databases">
        <authorList>
            <person name="Varghese N."/>
            <person name="Submissions S."/>
        </authorList>
    </citation>
    <scope>NUCLEOTIDE SEQUENCE [LARGE SCALE GENOMIC DNA]</scope>
    <source>
        <strain evidence="2">CGMCC 1.8981</strain>
    </source>
</reference>
<sequence>MLFNMSQRSITIYIGDGNNRTWEKIIDTMGYSLSYILHNTPLQIRLVIIPNIVYFWQIRFETDEDKSGHMDR</sequence>
<proteinExistence type="predicted"/>
<accession>A0A1H6FRM4</accession>
<dbReference type="AlphaFoldDB" id="A0A1H6FRM4"/>
<keyword evidence="2" id="KW-1185">Reference proteome</keyword>
<gene>
    <name evidence="1" type="ORF">SAMN04487967_1444</name>
</gene>
<evidence type="ECO:0000313" key="2">
    <source>
        <dbReference type="Proteomes" id="UP000199112"/>
    </source>
</evidence>
<dbReference type="Proteomes" id="UP000199112">
    <property type="component" value="Unassembled WGS sequence"/>
</dbReference>
<dbReference type="EMBL" id="FNWL01000001">
    <property type="protein sequence ID" value="SEH13551.1"/>
    <property type="molecule type" value="Genomic_DNA"/>
</dbReference>
<organism evidence="1 2">
    <name type="scientific">Natronorubrum sediminis</name>
    <dbReference type="NCBI Taxonomy" id="640943"/>
    <lineage>
        <taxon>Archaea</taxon>
        <taxon>Methanobacteriati</taxon>
        <taxon>Methanobacteriota</taxon>
        <taxon>Stenosarchaea group</taxon>
        <taxon>Halobacteria</taxon>
        <taxon>Halobacteriales</taxon>
        <taxon>Natrialbaceae</taxon>
        <taxon>Natronorubrum</taxon>
    </lineage>
</organism>
<protein>
    <submittedName>
        <fullName evidence="1">Uncharacterized protein</fullName>
    </submittedName>
</protein>
<name>A0A1H6FRM4_9EURY</name>